<evidence type="ECO:0000313" key="1">
    <source>
        <dbReference type="EMBL" id="KNC33587.1"/>
    </source>
</evidence>
<gene>
    <name evidence="1" type="ORF">FF38_06860</name>
</gene>
<comment type="caution">
    <text evidence="1">The sequence shown here is derived from an EMBL/GenBank/DDBJ whole genome shotgun (WGS) entry which is preliminary data.</text>
</comment>
<dbReference type="Proteomes" id="UP000037069">
    <property type="component" value="Unassembled WGS sequence"/>
</dbReference>
<sequence>MRTAIDINTYLLKSSLRAKKEQSSTSSDSKLPPILSINRSPVLIVWNAIDDLLGFCHRLQQSLVGWLLQLHLEIFTKVKCCLPLLLLCFILLNREESFEKSPELIMWHLNERHVICGCFAMIRGKLFNFLGEILRFDWGEHLRQINGVGQWHIICLEISSCQPHLHCFAGLNW</sequence>
<accession>A0A0L0CMZ6</accession>
<dbReference type="AlphaFoldDB" id="A0A0L0CMZ6"/>
<dbReference type="EMBL" id="JRES01000175">
    <property type="protein sequence ID" value="KNC33587.1"/>
    <property type="molecule type" value="Genomic_DNA"/>
</dbReference>
<proteinExistence type="predicted"/>
<reference evidence="1 2" key="1">
    <citation type="journal article" date="2015" name="Nat. Commun.">
        <title>Lucilia cuprina genome unlocks parasitic fly biology to underpin future interventions.</title>
        <authorList>
            <person name="Anstead C.A."/>
            <person name="Korhonen P.K."/>
            <person name="Young N.D."/>
            <person name="Hall R.S."/>
            <person name="Jex A.R."/>
            <person name="Murali S.C."/>
            <person name="Hughes D.S."/>
            <person name="Lee S.F."/>
            <person name="Perry T."/>
            <person name="Stroehlein A.J."/>
            <person name="Ansell B.R."/>
            <person name="Breugelmans B."/>
            <person name="Hofmann A."/>
            <person name="Qu J."/>
            <person name="Dugan S."/>
            <person name="Lee S.L."/>
            <person name="Chao H."/>
            <person name="Dinh H."/>
            <person name="Han Y."/>
            <person name="Doddapaneni H.V."/>
            <person name="Worley K.C."/>
            <person name="Muzny D.M."/>
            <person name="Ioannidis P."/>
            <person name="Waterhouse R.M."/>
            <person name="Zdobnov E.M."/>
            <person name="James P.J."/>
            <person name="Bagnall N.H."/>
            <person name="Kotze A.C."/>
            <person name="Gibbs R.A."/>
            <person name="Richards S."/>
            <person name="Batterham P."/>
            <person name="Gasser R.B."/>
        </authorList>
    </citation>
    <scope>NUCLEOTIDE SEQUENCE [LARGE SCALE GENOMIC DNA]</scope>
    <source>
        <strain evidence="1 2">LS</strain>
        <tissue evidence="1">Full body</tissue>
    </source>
</reference>
<keyword evidence="2" id="KW-1185">Reference proteome</keyword>
<organism evidence="1 2">
    <name type="scientific">Lucilia cuprina</name>
    <name type="common">Green bottle fly</name>
    <name type="synonym">Australian sheep blowfly</name>
    <dbReference type="NCBI Taxonomy" id="7375"/>
    <lineage>
        <taxon>Eukaryota</taxon>
        <taxon>Metazoa</taxon>
        <taxon>Ecdysozoa</taxon>
        <taxon>Arthropoda</taxon>
        <taxon>Hexapoda</taxon>
        <taxon>Insecta</taxon>
        <taxon>Pterygota</taxon>
        <taxon>Neoptera</taxon>
        <taxon>Endopterygota</taxon>
        <taxon>Diptera</taxon>
        <taxon>Brachycera</taxon>
        <taxon>Muscomorpha</taxon>
        <taxon>Oestroidea</taxon>
        <taxon>Calliphoridae</taxon>
        <taxon>Luciliinae</taxon>
        <taxon>Lucilia</taxon>
    </lineage>
</organism>
<name>A0A0L0CMZ6_LUCCU</name>
<protein>
    <submittedName>
        <fullName evidence="1">Uncharacterized protein</fullName>
    </submittedName>
</protein>
<evidence type="ECO:0000313" key="2">
    <source>
        <dbReference type="Proteomes" id="UP000037069"/>
    </source>
</evidence>